<dbReference type="InterPro" id="IPR041273">
    <property type="entry name" value="NAT_N"/>
</dbReference>
<feature type="domain" description="GNAT-like C-terminal" evidence="2">
    <location>
        <begin position="155"/>
        <end position="301"/>
    </location>
</feature>
<organism evidence="3">
    <name type="scientific">Bifidobacterium fermentum</name>
    <dbReference type="NCBI Taxonomy" id="3059035"/>
    <lineage>
        <taxon>Bacteria</taxon>
        <taxon>Bacillati</taxon>
        <taxon>Actinomycetota</taxon>
        <taxon>Actinomycetes</taxon>
        <taxon>Bifidobacteriales</taxon>
        <taxon>Bifidobacteriaceae</taxon>
        <taxon>Bifidobacterium</taxon>
    </lineage>
</organism>
<dbReference type="KEGG" id="bfk:QN062_03725"/>
<dbReference type="RefSeq" id="WP_369342255.1">
    <property type="nucleotide sequence ID" value="NZ_CP129675.1"/>
</dbReference>
<dbReference type="GO" id="GO:0016746">
    <property type="term" value="F:acyltransferase activity"/>
    <property type="evidence" value="ECO:0007669"/>
    <property type="project" value="UniProtKB-KW"/>
</dbReference>
<evidence type="ECO:0000313" key="5">
    <source>
        <dbReference type="EMBL" id="XDS51292.1"/>
    </source>
</evidence>
<keyword evidence="3" id="KW-0012">Acyltransferase</keyword>
<dbReference type="Pfam" id="PF18164">
    <property type="entry name" value="GNAT_C"/>
    <property type="match status" value="1"/>
</dbReference>
<evidence type="ECO:0000313" key="3">
    <source>
        <dbReference type="EMBL" id="XDS47071.1"/>
    </source>
</evidence>
<dbReference type="InterPro" id="IPR041644">
    <property type="entry name" value="GNAT_C"/>
</dbReference>
<sequence>MNRAGDSAENHILTQSLTAVELARMLDMPREVLNALDAIGQAEGADWSNDADMQGILRSLTEHAHRREAWKRLQSVIRAGAQANADPDGFVMLHCMLEAAGKYSLPKYRQLHIPDAIFLDTMRAFTRFVEESIPRHHHYCFDRDFWTFRQLSLTLFRVGSLEYEFAQDPEDIEIGVQGPTINVHIPSDARLQPKNVEESIRLWDRFSAECFPRWSSLPKYCTSWMLSPALERLLPESSNILAFQRRFELIEFDEDSQDWREWVFNEDPSPVEQLPERTSLQRSMKRFILGGGKVGVASGRLLG</sequence>
<gene>
    <name evidence="5" type="ORF">QN062_03725</name>
    <name evidence="4" type="ORF">QN216_07740</name>
    <name evidence="3" type="ORF">QN217_02720</name>
</gene>
<dbReference type="EMBL" id="CP129675">
    <property type="protein sequence ID" value="XDS47071.1"/>
    <property type="molecule type" value="Genomic_DNA"/>
</dbReference>
<reference evidence="3" key="1">
    <citation type="submission" date="2023-07" db="EMBL/GenBank/DDBJ databases">
        <title>Bifidobacterium aquikefiriaerophilum sp. nov. and Bifidobacterium eccum sp. nov., isolated from water kefir.</title>
        <authorList>
            <person name="Breselge S."/>
            <person name="Bellassi P."/>
            <person name="Barcenilla C."/>
            <person name="Alvarez-Ordonez A."/>
            <person name="Morelli L."/>
            <person name="Cotter P.D."/>
        </authorList>
    </citation>
    <scope>NUCLEOTIDE SEQUENCE</scope>
    <source>
        <strain evidence="5">WK012_4_13</strain>
        <strain evidence="4">WK013_4_14</strain>
        <strain evidence="3">WK048_4_13</strain>
    </source>
</reference>
<proteinExistence type="predicted"/>
<accession>A0AB39UDR6</accession>
<keyword evidence="3" id="KW-0808">Transferase</keyword>
<dbReference type="AlphaFoldDB" id="A0AB39UDR6"/>
<dbReference type="Pfam" id="PF18082">
    <property type="entry name" value="NAT_N"/>
    <property type="match status" value="1"/>
</dbReference>
<feature type="domain" description="N-acyltransferase N-terminal" evidence="1">
    <location>
        <begin position="20"/>
        <end position="152"/>
    </location>
</feature>
<evidence type="ECO:0000313" key="4">
    <source>
        <dbReference type="EMBL" id="XDS48223.1"/>
    </source>
</evidence>
<dbReference type="EMBL" id="CP129683">
    <property type="protein sequence ID" value="XDS51292.1"/>
    <property type="molecule type" value="Genomic_DNA"/>
</dbReference>
<dbReference type="Gene3D" id="3.40.630.120">
    <property type="match status" value="1"/>
</dbReference>
<dbReference type="EMBL" id="CP129682">
    <property type="protein sequence ID" value="XDS48223.1"/>
    <property type="molecule type" value="Genomic_DNA"/>
</dbReference>
<evidence type="ECO:0000259" key="2">
    <source>
        <dbReference type="Pfam" id="PF18164"/>
    </source>
</evidence>
<name>A0AB39UDR6_9BIFI</name>
<protein>
    <submittedName>
        <fullName evidence="3">Acyltransferase domain-containing protein</fullName>
    </submittedName>
</protein>
<evidence type="ECO:0000259" key="1">
    <source>
        <dbReference type="Pfam" id="PF18082"/>
    </source>
</evidence>